<dbReference type="Proteomes" id="UP001589773">
    <property type="component" value="Unassembled WGS sequence"/>
</dbReference>
<accession>A0ABV6FBW8</accession>
<keyword evidence="4" id="KW-1185">Reference proteome</keyword>
<organism evidence="3 4">
    <name type="scientific">Massilia consociata</name>
    <dbReference type="NCBI Taxonomy" id="760117"/>
    <lineage>
        <taxon>Bacteria</taxon>
        <taxon>Pseudomonadati</taxon>
        <taxon>Pseudomonadota</taxon>
        <taxon>Betaproteobacteria</taxon>
        <taxon>Burkholderiales</taxon>
        <taxon>Oxalobacteraceae</taxon>
        <taxon>Telluria group</taxon>
        <taxon>Massilia</taxon>
    </lineage>
</organism>
<sequence length="119" mass="12890">MKIEQNQPLPLQADAHVPVAPAAGQADPASDPALDPVYVAKATKAAVEFERFFISHMLKEMRSSTRAMAAEDSVFNNRVNQDMQDMADDLLAGNMAGRRAFGIADAILRQLVPAAQPKK</sequence>
<evidence type="ECO:0000313" key="3">
    <source>
        <dbReference type="EMBL" id="MFC0250565.1"/>
    </source>
</evidence>
<evidence type="ECO:0000259" key="2">
    <source>
        <dbReference type="Pfam" id="PF10135"/>
    </source>
</evidence>
<evidence type="ECO:0000313" key="4">
    <source>
        <dbReference type="Proteomes" id="UP001589773"/>
    </source>
</evidence>
<gene>
    <name evidence="3" type="ORF">ACFFJK_01570</name>
</gene>
<name>A0ABV6FBW8_9BURK</name>
<protein>
    <submittedName>
        <fullName evidence="3">Rod-binding protein</fullName>
    </submittedName>
</protein>
<proteinExistence type="predicted"/>
<dbReference type="RefSeq" id="WP_379677331.1">
    <property type="nucleotide sequence ID" value="NZ_JBHLWP010000003.1"/>
</dbReference>
<feature type="region of interest" description="Disordered" evidence="1">
    <location>
        <begin position="1"/>
        <end position="31"/>
    </location>
</feature>
<dbReference type="Pfam" id="PF10135">
    <property type="entry name" value="Rod-binding"/>
    <property type="match status" value="1"/>
</dbReference>
<dbReference type="EMBL" id="JBHLWP010000003">
    <property type="protein sequence ID" value="MFC0250565.1"/>
    <property type="molecule type" value="Genomic_DNA"/>
</dbReference>
<feature type="domain" description="Flagellar protein FlgJ N-terminal" evidence="2">
    <location>
        <begin position="59"/>
        <end position="110"/>
    </location>
</feature>
<dbReference type="InterPro" id="IPR019301">
    <property type="entry name" value="Flagellar_prot_FlgJ_N"/>
</dbReference>
<evidence type="ECO:0000256" key="1">
    <source>
        <dbReference type="SAM" id="MobiDB-lite"/>
    </source>
</evidence>
<reference evidence="3 4" key="1">
    <citation type="submission" date="2024-09" db="EMBL/GenBank/DDBJ databases">
        <authorList>
            <person name="Sun Q."/>
            <person name="Mori K."/>
        </authorList>
    </citation>
    <scope>NUCLEOTIDE SEQUENCE [LARGE SCALE GENOMIC DNA]</scope>
    <source>
        <strain evidence="3 4">CCM 7792</strain>
    </source>
</reference>
<comment type="caution">
    <text evidence="3">The sequence shown here is derived from an EMBL/GenBank/DDBJ whole genome shotgun (WGS) entry which is preliminary data.</text>
</comment>